<dbReference type="STRING" id="760192.Halhy_4394"/>
<dbReference type="Proteomes" id="UP000008461">
    <property type="component" value="Chromosome"/>
</dbReference>
<sequence>MQAVRTIQKPENGQLMIQVPEHFHNIELEVIILPAYSVAVSDEQEPMVNRLDLIAHLKGSIPNLPYSKYDFYEQ</sequence>
<proteinExistence type="predicted"/>
<evidence type="ECO:0000313" key="1">
    <source>
        <dbReference type="EMBL" id="AEE52238.1"/>
    </source>
</evidence>
<accession>F4KQV3</accession>
<dbReference type="HOGENOM" id="CLU_200410_0_0_10"/>
<keyword evidence="2" id="KW-1185">Reference proteome</keyword>
<name>F4KQV3_HALH1</name>
<organism evidence="1 2">
    <name type="scientific">Haliscomenobacter hydrossis (strain ATCC 27775 / DSM 1100 / LMG 10767 / O)</name>
    <dbReference type="NCBI Taxonomy" id="760192"/>
    <lineage>
        <taxon>Bacteria</taxon>
        <taxon>Pseudomonadati</taxon>
        <taxon>Bacteroidota</taxon>
        <taxon>Saprospiria</taxon>
        <taxon>Saprospirales</taxon>
        <taxon>Haliscomenobacteraceae</taxon>
        <taxon>Haliscomenobacter</taxon>
    </lineage>
</organism>
<evidence type="ECO:0000313" key="2">
    <source>
        <dbReference type="Proteomes" id="UP000008461"/>
    </source>
</evidence>
<dbReference type="KEGG" id="hhy:Halhy_4394"/>
<protein>
    <submittedName>
        <fullName evidence="1">Uncharacterized protein</fullName>
    </submittedName>
</protein>
<dbReference type="EMBL" id="CP002691">
    <property type="protein sequence ID" value="AEE52238.1"/>
    <property type="molecule type" value="Genomic_DNA"/>
</dbReference>
<reference key="2">
    <citation type="submission" date="2011-04" db="EMBL/GenBank/DDBJ databases">
        <title>Complete sequence of chromosome of Haliscomenobacter hydrossis DSM 1100.</title>
        <authorList>
            <consortium name="US DOE Joint Genome Institute (JGI-PGF)"/>
            <person name="Lucas S."/>
            <person name="Han J."/>
            <person name="Lapidus A."/>
            <person name="Bruce D."/>
            <person name="Goodwin L."/>
            <person name="Pitluck S."/>
            <person name="Peters L."/>
            <person name="Kyrpides N."/>
            <person name="Mavromatis K."/>
            <person name="Ivanova N."/>
            <person name="Ovchinnikova G."/>
            <person name="Pagani I."/>
            <person name="Daligault H."/>
            <person name="Detter J.C."/>
            <person name="Han C."/>
            <person name="Land M."/>
            <person name="Hauser L."/>
            <person name="Markowitz V."/>
            <person name="Cheng J.-F."/>
            <person name="Hugenholtz P."/>
            <person name="Woyke T."/>
            <person name="Wu D."/>
            <person name="Verbarg S."/>
            <person name="Frueling A."/>
            <person name="Brambilla E."/>
            <person name="Klenk H.-P."/>
            <person name="Eisen J.A."/>
        </authorList>
    </citation>
    <scope>NUCLEOTIDE SEQUENCE</scope>
    <source>
        <strain>DSM 1100</strain>
    </source>
</reference>
<reference evidence="1 2" key="1">
    <citation type="journal article" date="2011" name="Stand. Genomic Sci.">
        <title>Complete genome sequence of Haliscomenobacter hydrossis type strain (O).</title>
        <authorList>
            <consortium name="US DOE Joint Genome Institute (JGI-PGF)"/>
            <person name="Daligault H."/>
            <person name="Lapidus A."/>
            <person name="Zeytun A."/>
            <person name="Nolan M."/>
            <person name="Lucas S."/>
            <person name="Del Rio T.G."/>
            <person name="Tice H."/>
            <person name="Cheng J.F."/>
            <person name="Tapia R."/>
            <person name="Han C."/>
            <person name="Goodwin L."/>
            <person name="Pitluck S."/>
            <person name="Liolios K."/>
            <person name="Pagani I."/>
            <person name="Ivanova N."/>
            <person name="Huntemann M."/>
            <person name="Mavromatis K."/>
            <person name="Mikhailova N."/>
            <person name="Pati A."/>
            <person name="Chen A."/>
            <person name="Palaniappan K."/>
            <person name="Land M."/>
            <person name="Hauser L."/>
            <person name="Brambilla E.M."/>
            <person name="Rohde M."/>
            <person name="Verbarg S."/>
            <person name="Goker M."/>
            <person name="Bristow J."/>
            <person name="Eisen J.A."/>
            <person name="Markowitz V."/>
            <person name="Hugenholtz P."/>
            <person name="Kyrpides N.C."/>
            <person name="Klenk H.P."/>
            <person name="Woyke T."/>
        </authorList>
    </citation>
    <scope>NUCLEOTIDE SEQUENCE [LARGE SCALE GENOMIC DNA]</scope>
    <source>
        <strain evidence="2">ATCC 27775 / DSM 1100 / LMG 10767 / O</strain>
    </source>
</reference>
<dbReference type="RefSeq" id="WP_013766776.1">
    <property type="nucleotide sequence ID" value="NC_015510.1"/>
</dbReference>
<dbReference type="AlphaFoldDB" id="F4KQV3"/>
<gene>
    <name evidence="1" type="ordered locus">Halhy_4394</name>
</gene>